<dbReference type="AlphaFoldDB" id="K7A424"/>
<sequence length="42" mass="4701">MAVTRRQQLNLASDSILLATTSNFSSQFPSLDGFIFYTPQFS</sequence>
<evidence type="ECO:0000313" key="2">
    <source>
        <dbReference type="Proteomes" id="UP000006251"/>
    </source>
</evidence>
<proteinExistence type="predicted"/>
<accession>K7A424</accession>
<evidence type="ECO:0000313" key="1">
    <source>
        <dbReference type="EMBL" id="GAC30235.1"/>
    </source>
</evidence>
<reference evidence="2" key="1">
    <citation type="journal article" date="2014" name="Environ. Microbiol.">
        <title>Comparative genomics of the marine bacterial genus Glaciecola reveals the high degree of genomic diversity and genomic characteristic for cold adaptation.</title>
        <authorList>
            <person name="Qin Q.L."/>
            <person name="Xie B.B."/>
            <person name="Yu Y."/>
            <person name="Shu Y.L."/>
            <person name="Rong J.C."/>
            <person name="Zhang Y.J."/>
            <person name="Zhao D.L."/>
            <person name="Chen X.L."/>
            <person name="Zhang X.Y."/>
            <person name="Chen B."/>
            <person name="Zhou B.C."/>
            <person name="Zhang Y.Z."/>
        </authorList>
    </citation>
    <scope>NUCLEOTIDE SEQUENCE [LARGE SCALE GENOMIC DNA]</scope>
    <source>
        <strain evidence="2">ACAM 615</strain>
    </source>
</reference>
<organism evidence="1 2">
    <name type="scientific">Brumicola pallidula DSM 14239 = ACAM 615</name>
    <dbReference type="NCBI Taxonomy" id="1121922"/>
    <lineage>
        <taxon>Bacteria</taxon>
        <taxon>Pseudomonadati</taxon>
        <taxon>Pseudomonadota</taxon>
        <taxon>Gammaproteobacteria</taxon>
        <taxon>Alteromonadales</taxon>
        <taxon>Alteromonadaceae</taxon>
        <taxon>Brumicola</taxon>
    </lineage>
</organism>
<protein>
    <submittedName>
        <fullName evidence="1">Uncharacterized protein</fullName>
    </submittedName>
</protein>
<gene>
    <name evidence="1" type="ORF">GPAL_3387</name>
</gene>
<name>K7A424_9ALTE</name>
<comment type="caution">
    <text evidence="1">The sequence shown here is derived from an EMBL/GenBank/DDBJ whole genome shotgun (WGS) entry which is preliminary data.</text>
</comment>
<dbReference type="EMBL" id="BAEQ01000054">
    <property type="protein sequence ID" value="GAC30235.1"/>
    <property type="molecule type" value="Genomic_DNA"/>
</dbReference>
<keyword evidence="2" id="KW-1185">Reference proteome</keyword>
<dbReference type="Proteomes" id="UP000006251">
    <property type="component" value="Unassembled WGS sequence"/>
</dbReference>